<dbReference type="GO" id="GO:0005737">
    <property type="term" value="C:cytoplasm"/>
    <property type="evidence" value="ECO:0007669"/>
    <property type="project" value="TreeGrafter"/>
</dbReference>
<proteinExistence type="inferred from homology"/>
<dbReference type="OrthoDB" id="360540at2759"/>
<keyword evidence="3" id="KW-1185">Reference proteome</keyword>
<dbReference type="FunCoup" id="A0A165I3V8">
    <property type="interactions" value="538"/>
</dbReference>
<reference evidence="2 3" key="1">
    <citation type="journal article" date="2016" name="Mol. Biol. Evol.">
        <title>Comparative Genomics of Early-Diverging Mushroom-Forming Fungi Provides Insights into the Origins of Lignocellulose Decay Capabilities.</title>
        <authorList>
            <person name="Nagy L.G."/>
            <person name="Riley R."/>
            <person name="Tritt A."/>
            <person name="Adam C."/>
            <person name="Daum C."/>
            <person name="Floudas D."/>
            <person name="Sun H."/>
            <person name="Yadav J.S."/>
            <person name="Pangilinan J."/>
            <person name="Larsson K.H."/>
            <person name="Matsuura K."/>
            <person name="Barry K."/>
            <person name="Labutti K."/>
            <person name="Kuo R."/>
            <person name="Ohm R.A."/>
            <person name="Bhattacharya S.S."/>
            <person name="Shirouzu T."/>
            <person name="Yoshinaga Y."/>
            <person name="Martin F.M."/>
            <person name="Grigoriev I.V."/>
            <person name="Hibbett D.S."/>
        </authorList>
    </citation>
    <scope>NUCLEOTIDE SEQUENCE [LARGE SCALE GENOMIC DNA]</scope>
    <source>
        <strain evidence="2 3">HHB12733</strain>
    </source>
</reference>
<dbReference type="PANTHER" id="PTHR15323:SF6">
    <property type="entry name" value="CELL DIVISION CYCLE PROTEIN 123 HOMOLOG"/>
    <property type="match status" value="1"/>
</dbReference>
<organism evidence="2 3">
    <name type="scientific">Calocera cornea HHB12733</name>
    <dbReference type="NCBI Taxonomy" id="1353952"/>
    <lineage>
        <taxon>Eukaryota</taxon>
        <taxon>Fungi</taxon>
        <taxon>Dikarya</taxon>
        <taxon>Basidiomycota</taxon>
        <taxon>Agaricomycotina</taxon>
        <taxon>Dacrymycetes</taxon>
        <taxon>Dacrymycetales</taxon>
        <taxon>Dacrymycetaceae</taxon>
        <taxon>Calocera</taxon>
    </lineage>
</organism>
<dbReference type="InParanoid" id="A0A165I3V8"/>
<dbReference type="Pfam" id="PF07065">
    <property type="entry name" value="D123"/>
    <property type="match status" value="1"/>
</dbReference>
<name>A0A165I3V8_9BASI</name>
<dbReference type="EMBL" id="KV423934">
    <property type="protein sequence ID" value="KZT60095.1"/>
    <property type="molecule type" value="Genomic_DNA"/>
</dbReference>
<evidence type="ECO:0000313" key="3">
    <source>
        <dbReference type="Proteomes" id="UP000076842"/>
    </source>
</evidence>
<dbReference type="PANTHER" id="PTHR15323">
    <property type="entry name" value="D123 PROTEIN"/>
    <property type="match status" value="1"/>
</dbReference>
<sequence>MSLPLFPPLTRSNVLACQLSSWYPTLASVSIKTVTIRPLDVQFRDYLLADGVHIPLGSEGITAADTLSEDESDEDEGEDGPSYTFPQLDTSIRKAIADFGAVFPKLNWSSPKDAAWMLPQSSPLKCTSPADVYLLLKSSDFVNHDLDPSIVFEGCEEDDEQSDFSYELELSLRKWYAIDKGREFRCFVRDNMLLGASQRDHNYYEYLNESETQELVLGTIGCFWRDHLLEERCPVGPHYVFDLLLTRDLRRAHLIDINPFAPRTDPLIFTYAELQELARMPSRPKLAVIESTGHADAARNAPLFQHNMVPLEALQLSAGRTPQDFTNALAEEIRRSAFEDA</sequence>
<dbReference type="Proteomes" id="UP000076842">
    <property type="component" value="Unassembled WGS sequence"/>
</dbReference>
<dbReference type="STRING" id="1353952.A0A165I3V8"/>
<accession>A0A165I3V8</accession>
<evidence type="ECO:0000313" key="2">
    <source>
        <dbReference type="EMBL" id="KZT60095.1"/>
    </source>
</evidence>
<dbReference type="InterPro" id="IPR009772">
    <property type="entry name" value="CDC123"/>
</dbReference>
<comment type="similarity">
    <text evidence="1">Belongs to the CDC123 family.</text>
</comment>
<protein>
    <submittedName>
        <fullName evidence="2">Cytoplasmic protein</fullName>
    </submittedName>
</protein>
<evidence type="ECO:0000256" key="1">
    <source>
        <dbReference type="ARBA" id="ARBA00011047"/>
    </source>
</evidence>
<gene>
    <name evidence="2" type="ORF">CALCODRAFT_523090</name>
</gene>
<dbReference type="AlphaFoldDB" id="A0A165I3V8"/>